<evidence type="ECO:0000313" key="1">
    <source>
        <dbReference type="EMBL" id="MCG7940427.1"/>
    </source>
</evidence>
<dbReference type="PANTHER" id="PTHR40278">
    <property type="entry name" value="DNA UTILIZATION PROTEIN HOFN"/>
    <property type="match status" value="1"/>
</dbReference>
<dbReference type="PANTHER" id="PTHR40278:SF1">
    <property type="entry name" value="DNA UTILIZATION PROTEIN HOFN"/>
    <property type="match status" value="1"/>
</dbReference>
<dbReference type="EMBL" id="JAEPDI010000013">
    <property type="protein sequence ID" value="MCG7940427.1"/>
    <property type="molecule type" value="Genomic_DNA"/>
</dbReference>
<dbReference type="Proteomes" id="UP000886687">
    <property type="component" value="Unassembled WGS sequence"/>
</dbReference>
<accession>A0A9E4N0C4</accession>
<evidence type="ECO:0000313" key="2">
    <source>
        <dbReference type="Proteomes" id="UP000886687"/>
    </source>
</evidence>
<name>A0A9E4N0C4_9GAMM</name>
<dbReference type="InterPro" id="IPR052534">
    <property type="entry name" value="Extracell_DNA_Util/SecSys_Comp"/>
</dbReference>
<proteinExistence type="predicted"/>
<dbReference type="AlphaFoldDB" id="A0A9E4N0C4"/>
<dbReference type="InterPro" id="IPR043129">
    <property type="entry name" value="ATPase_NBD"/>
</dbReference>
<reference evidence="1" key="1">
    <citation type="journal article" date="2021" name="Proc. Natl. Acad. Sci. U.S.A.">
        <title>Global biogeography of chemosynthetic symbionts reveals both localized and globally distributed symbiont groups. .</title>
        <authorList>
            <person name="Osvatic J.T."/>
            <person name="Wilkins L.G.E."/>
            <person name="Leibrecht L."/>
            <person name="Leray M."/>
            <person name="Zauner S."/>
            <person name="Polzin J."/>
            <person name="Camacho Y."/>
            <person name="Gros O."/>
            <person name="van Gils J.A."/>
            <person name="Eisen J.A."/>
            <person name="Petersen J.M."/>
            <person name="Yuen B."/>
        </authorList>
    </citation>
    <scope>NUCLEOTIDE SEQUENCE</scope>
    <source>
        <strain evidence="1">MAGL173</strain>
    </source>
</reference>
<dbReference type="Gene3D" id="3.30.420.380">
    <property type="match status" value="1"/>
</dbReference>
<gene>
    <name evidence="1" type="ORF">JAZ04_16460</name>
</gene>
<sequence length="349" mass="38752">MAALAGVDVFRLLQDQFLDPVKSCLAARFGGAARSSGKLRLTPAGAEFFAADGELAIELTSPQQGRAKLNLFLHHDNRGDKPELQIEIDPRLAMIRQVRLPSAAKRNLVDVLGYEMDRLSPFEADQVYYHFTPDTEQQGTEWLAGRLTVVQKQRLDPWYQMLSELGLTIGQVTLVDESLPLMLKPRQSGVSRSGRSTSTLLWVAVLLLSVVTSGGLVWQQRQIAIDLQHKMQAAREQAAESMRLEEQLTARRKAIGMVSAQRQDYLAVSDILLELTRLIPDGSWLQRVNLNSDSLIVSGVSDQASALIALLEASPMFVSVRFKSPVVRDRRSGNEKFDLTMTLIQGPES</sequence>
<dbReference type="SUPFAM" id="SSF53067">
    <property type="entry name" value="Actin-like ATPase domain"/>
    <property type="match status" value="1"/>
</dbReference>
<dbReference type="Pfam" id="PF05137">
    <property type="entry name" value="PilN"/>
    <property type="match status" value="1"/>
</dbReference>
<dbReference type="InterPro" id="IPR007813">
    <property type="entry name" value="PilN"/>
</dbReference>
<comment type="caution">
    <text evidence="1">The sequence shown here is derived from an EMBL/GenBank/DDBJ whole genome shotgun (WGS) entry which is preliminary data.</text>
</comment>
<organism evidence="1 2">
    <name type="scientific">Candidatus Thiodiazotropha lotti</name>
    <dbReference type="NCBI Taxonomy" id="2792787"/>
    <lineage>
        <taxon>Bacteria</taxon>
        <taxon>Pseudomonadati</taxon>
        <taxon>Pseudomonadota</taxon>
        <taxon>Gammaproteobacteria</taxon>
        <taxon>Chromatiales</taxon>
        <taxon>Sedimenticolaceae</taxon>
        <taxon>Candidatus Thiodiazotropha</taxon>
    </lineage>
</organism>
<protein>
    <submittedName>
        <fullName evidence="1">PilN domain-containing protein</fullName>
    </submittedName>
</protein>